<dbReference type="Gene3D" id="3.40.50.410">
    <property type="entry name" value="von Willebrand factor, type A domain"/>
    <property type="match status" value="1"/>
</dbReference>
<protein>
    <submittedName>
        <fullName evidence="2">Uncharacterized conserved protein YegL, contains vWA domain of TerY type</fullName>
    </submittedName>
</protein>
<keyword evidence="3" id="KW-1185">Reference proteome</keyword>
<dbReference type="STRING" id="1121316.SAMN02745207_00444"/>
<dbReference type="OrthoDB" id="9806395at2"/>
<dbReference type="Proteomes" id="UP000184447">
    <property type="component" value="Unassembled WGS sequence"/>
</dbReference>
<dbReference type="Pfam" id="PF00092">
    <property type="entry name" value="VWA"/>
    <property type="match status" value="1"/>
</dbReference>
<evidence type="ECO:0000313" key="3">
    <source>
        <dbReference type="Proteomes" id="UP000184447"/>
    </source>
</evidence>
<name>A0A1M5RCL3_9CLOT</name>
<dbReference type="PIRSF" id="PIRSF020634">
    <property type="entry name" value="TerY_vWA"/>
    <property type="match status" value="1"/>
</dbReference>
<evidence type="ECO:0000259" key="1">
    <source>
        <dbReference type="PROSITE" id="PS50234"/>
    </source>
</evidence>
<gene>
    <name evidence="2" type="ORF">SAMN02745207_00444</name>
</gene>
<dbReference type="SMART" id="SM00327">
    <property type="entry name" value="VWA"/>
    <property type="match status" value="1"/>
</dbReference>
<sequence>MSHNNLLVRLEDLVNNPTARVPVCLCLDTSGSMDGTPINELNEGVRLFYEAIREDETALYSAEISIVTFGGEASLIEDFANIDRQPVAPILQAHGMTPMGEAVNLALDCLEKRKQEYKDKGVDYYQPWLVLMTDGAPNGSSSELSTAIQRTVELVNDRKLTVFPIGIGKDADMNILQQFSPTRKPLRLQGLKFKEFFDWLSKSVSKTSQSTPGEKVQLDVEGIKGWGEL</sequence>
<dbReference type="PROSITE" id="PS50234">
    <property type="entry name" value="VWFA"/>
    <property type="match status" value="1"/>
</dbReference>
<organism evidence="2 3">
    <name type="scientific">Clostridium grantii DSM 8605</name>
    <dbReference type="NCBI Taxonomy" id="1121316"/>
    <lineage>
        <taxon>Bacteria</taxon>
        <taxon>Bacillati</taxon>
        <taxon>Bacillota</taxon>
        <taxon>Clostridia</taxon>
        <taxon>Eubacteriales</taxon>
        <taxon>Clostridiaceae</taxon>
        <taxon>Clostridium</taxon>
    </lineage>
</organism>
<dbReference type="SUPFAM" id="SSF53300">
    <property type="entry name" value="vWA-like"/>
    <property type="match status" value="1"/>
</dbReference>
<reference evidence="2 3" key="1">
    <citation type="submission" date="2016-11" db="EMBL/GenBank/DDBJ databases">
        <authorList>
            <person name="Jaros S."/>
            <person name="Januszkiewicz K."/>
            <person name="Wedrychowicz H."/>
        </authorList>
    </citation>
    <scope>NUCLEOTIDE SEQUENCE [LARGE SCALE GENOMIC DNA]</scope>
    <source>
        <strain evidence="2 3">DSM 8605</strain>
    </source>
</reference>
<dbReference type="InterPro" id="IPR002035">
    <property type="entry name" value="VWF_A"/>
</dbReference>
<dbReference type="InterPro" id="IPR050934">
    <property type="entry name" value="ITIH"/>
</dbReference>
<proteinExistence type="predicted"/>
<feature type="domain" description="VWFA" evidence="1">
    <location>
        <begin position="22"/>
        <end position="207"/>
    </location>
</feature>
<evidence type="ECO:0000313" key="2">
    <source>
        <dbReference type="EMBL" id="SHH23786.1"/>
    </source>
</evidence>
<dbReference type="EMBL" id="FQXM01000003">
    <property type="protein sequence ID" value="SHH23786.1"/>
    <property type="molecule type" value="Genomic_DNA"/>
</dbReference>
<dbReference type="PANTHER" id="PTHR10338">
    <property type="entry name" value="INTER-ALPHA-TRYPSIN INHIBITOR HEAVY CHAIN FAMILY MEMBER"/>
    <property type="match status" value="1"/>
</dbReference>
<accession>A0A1M5RCL3</accession>
<dbReference type="InterPro" id="IPR011392">
    <property type="entry name" value="Tellurite-R_TerY"/>
</dbReference>
<dbReference type="InterPro" id="IPR036465">
    <property type="entry name" value="vWFA_dom_sf"/>
</dbReference>
<dbReference type="PANTHER" id="PTHR10338:SF108">
    <property type="entry name" value="INTER-ALPHA-TRYPSIN INHIBITOR HEAVY CHAIN H4-LIKE PROTEIN"/>
    <property type="match status" value="1"/>
</dbReference>
<dbReference type="RefSeq" id="WP_073336569.1">
    <property type="nucleotide sequence ID" value="NZ_FQXM01000003.1"/>
</dbReference>
<dbReference type="AlphaFoldDB" id="A0A1M5RCL3"/>